<evidence type="ECO:0000313" key="3">
    <source>
        <dbReference type="Proteomes" id="UP000433577"/>
    </source>
</evidence>
<accession>A0A7Z2JJ97</accession>
<dbReference type="RefSeq" id="WP_158958046.1">
    <property type="nucleotide sequence ID" value="NZ_CP046916.1"/>
</dbReference>
<protein>
    <submittedName>
        <fullName evidence="2">Uncharacterized protein</fullName>
    </submittedName>
</protein>
<keyword evidence="1" id="KW-0732">Signal</keyword>
<keyword evidence="3" id="KW-1185">Reference proteome</keyword>
<dbReference type="Proteomes" id="UP000433577">
    <property type="component" value="Chromosome 4"/>
</dbReference>
<dbReference type="OrthoDB" id="9026055at2"/>
<evidence type="ECO:0000313" key="2">
    <source>
        <dbReference type="EMBL" id="QGZ66576.1"/>
    </source>
</evidence>
<reference evidence="2 3" key="1">
    <citation type="submission" date="2019-12" db="EMBL/GenBank/DDBJ databases">
        <title>Paraburkholderia acidiphila 7Q-K02 sp. nov and Paraburkholderia acidisoli DHF22 sp. nov., two strains isolated from forest soil.</title>
        <authorList>
            <person name="Gao Z."/>
            <person name="Qiu L."/>
        </authorList>
    </citation>
    <scope>NUCLEOTIDE SEQUENCE [LARGE SCALE GENOMIC DNA]</scope>
    <source>
        <strain evidence="2 3">DHF22</strain>
    </source>
</reference>
<feature type="signal peptide" evidence="1">
    <location>
        <begin position="1"/>
        <end position="20"/>
    </location>
</feature>
<name>A0A7Z2JJ97_9BURK</name>
<proteinExistence type="predicted"/>
<feature type="chain" id="PRO_5031573254" evidence="1">
    <location>
        <begin position="21"/>
        <end position="168"/>
    </location>
</feature>
<dbReference type="AlphaFoldDB" id="A0A7Z2JJ97"/>
<evidence type="ECO:0000256" key="1">
    <source>
        <dbReference type="SAM" id="SignalP"/>
    </source>
</evidence>
<sequence>MRFRTAIAVALVAVPVAALAAQPLFVDVDGHAVPASAGVHETRVVQTAGGPVKVSTWSWHSPNGASQIQVQSSNGGPPPDWAVAQMRAMNAQMQAMQIQMQQFQQAAFNGGFAMPAPTPVLFAVPTWAVPGPVIVVAPGQNALQRQAPAPAAPAAPAVTQPHAPGVHI</sequence>
<organism evidence="2 3">
    <name type="scientific">Paraburkholderia acidisoli</name>
    <dbReference type="NCBI Taxonomy" id="2571748"/>
    <lineage>
        <taxon>Bacteria</taxon>
        <taxon>Pseudomonadati</taxon>
        <taxon>Pseudomonadota</taxon>
        <taxon>Betaproteobacteria</taxon>
        <taxon>Burkholderiales</taxon>
        <taxon>Burkholderiaceae</taxon>
        <taxon>Paraburkholderia</taxon>
    </lineage>
</organism>
<gene>
    <name evidence="2" type="ORF">FAZ98_32970</name>
</gene>
<dbReference type="KEGG" id="pacs:FAZ98_32970"/>
<dbReference type="EMBL" id="CP046916">
    <property type="protein sequence ID" value="QGZ66576.1"/>
    <property type="molecule type" value="Genomic_DNA"/>
</dbReference>